<dbReference type="KEGG" id="pmuc:ING2E5A_0475"/>
<dbReference type="InterPro" id="IPR029063">
    <property type="entry name" value="SAM-dependent_MTases_sf"/>
</dbReference>
<evidence type="ECO:0000313" key="2">
    <source>
        <dbReference type="Proteomes" id="UP000178485"/>
    </source>
</evidence>
<organism evidence="1 2">
    <name type="scientific">Petrimonas mucosa</name>
    <dbReference type="NCBI Taxonomy" id="1642646"/>
    <lineage>
        <taxon>Bacteria</taxon>
        <taxon>Pseudomonadati</taxon>
        <taxon>Bacteroidota</taxon>
        <taxon>Bacteroidia</taxon>
        <taxon>Bacteroidales</taxon>
        <taxon>Dysgonomonadaceae</taxon>
        <taxon>Petrimonas</taxon>
    </lineage>
</organism>
<protein>
    <submittedName>
        <fullName evidence="1">Uncharacterized protein</fullName>
    </submittedName>
</protein>
<evidence type="ECO:0000313" key="1">
    <source>
        <dbReference type="EMBL" id="SCM55606.1"/>
    </source>
</evidence>
<dbReference type="Proteomes" id="UP000178485">
    <property type="component" value="Chromosome i"/>
</dbReference>
<dbReference type="STRING" id="1642646.ING2E5A_0475"/>
<dbReference type="EMBL" id="LT608328">
    <property type="protein sequence ID" value="SCM55606.1"/>
    <property type="molecule type" value="Genomic_DNA"/>
</dbReference>
<gene>
    <name evidence="1" type="ORF">ING2E5A_0475</name>
</gene>
<name>A0A1G4G482_9BACT</name>
<proteinExistence type="predicted"/>
<dbReference type="RefSeq" id="WP_071136016.1">
    <property type="nucleotide sequence ID" value="NZ_LT608328.1"/>
</dbReference>
<keyword evidence="2" id="KW-1185">Reference proteome</keyword>
<dbReference type="Gene3D" id="3.40.50.150">
    <property type="entry name" value="Vaccinia Virus protein VP39"/>
    <property type="match status" value="1"/>
</dbReference>
<reference evidence="1 2" key="1">
    <citation type="submission" date="2016-08" db="EMBL/GenBank/DDBJ databases">
        <authorList>
            <person name="Seilhamer J.J."/>
        </authorList>
    </citation>
    <scope>NUCLEOTIDE SEQUENCE [LARGE SCALE GENOMIC DNA]</scope>
    <source>
        <strain evidence="1">ING2-E5A</strain>
    </source>
</reference>
<sequence>MLLDWLKRKKQAKGYGIHSPFAYELITRVIKEEHGYTAFSDIEEILRENNIEPGNKKLNHLSYRLVGYFKPGKILELETGQGVNTLYISAASKDAVCHCFDPDGKNVLLARNLHTTFSNRVTFIDEIDISESYDAIFVYLDSFPIDMENLLEMSSGNTFWVISGIKTCSGKRFWAAITADERARITFDLNGIGIVILDKSHHKANYML</sequence>
<dbReference type="AlphaFoldDB" id="A0A1G4G482"/>
<accession>A0A1G4G482</accession>
<dbReference type="SUPFAM" id="SSF53335">
    <property type="entry name" value="S-adenosyl-L-methionine-dependent methyltransferases"/>
    <property type="match status" value="1"/>
</dbReference>